<comment type="caution">
    <text evidence="2">The sequence shown here is derived from an EMBL/GenBank/DDBJ whole genome shotgun (WGS) entry which is preliminary data.</text>
</comment>
<dbReference type="Gene3D" id="3.30.50.10">
    <property type="entry name" value="Erythroid Transcription Factor GATA-1, subunit A"/>
    <property type="match status" value="1"/>
</dbReference>
<proteinExistence type="predicted"/>
<name>A0A1J4MVX8_9CRYT</name>
<evidence type="ECO:0008006" key="4">
    <source>
        <dbReference type="Google" id="ProtNLM"/>
    </source>
</evidence>
<dbReference type="InterPro" id="IPR013088">
    <property type="entry name" value="Znf_NHR/GATA"/>
</dbReference>
<dbReference type="EMBL" id="LRBS01000033">
    <property type="protein sequence ID" value="OII77603.1"/>
    <property type="molecule type" value="Genomic_DNA"/>
</dbReference>
<feature type="region of interest" description="Disordered" evidence="1">
    <location>
        <begin position="290"/>
        <end position="311"/>
    </location>
</feature>
<sequence>MTEYQRTEYYVDKILSNKEVINGNFDEGTSNIALQMIPDSPPTMFVSANSSPTGHISLERNEDHIDKISTIFNRTNEEVKDHNIKYLRNTDVNNLNNLLPPSLLNGTHETFIFKNSSLSNLESLFSIQPNIFTSTIKPTYLNNLLNSCYYQMMVYNIYYNLGLCSSILSPYNLYTGYAGSVTPEPIISTSRDNMANVSTPNQCTLAPTQPQNNQQTSDNNRSLMSILAELGCKQEFNITTKSKVKCDTSPDNSLLDKVPTESHSSVWRYCDNNLDLKSCSKATIKGKQKNLVKTSSNKSSRKQSKSLSGGRRKIDKSSAICTICGTTETSQWRFLNTFDIYKTHSMSNTNNSENSISQNTPFLDKQICCNACYMKYDRNRPRYRSGKKVPPPLPHYIYLCKQNMRENQVKEHSEINLSDNQLKLSPTSQ</sequence>
<dbReference type="VEuPathDB" id="CryptoDB:cand_016100"/>
<dbReference type="OrthoDB" id="343345at2759"/>
<reference evidence="2 3" key="1">
    <citation type="submission" date="2016-10" db="EMBL/GenBank/DDBJ databases">
        <title>Reductive evolution of mitochondrial metabolism and differential evolution of invasion-related proteins in Cryptosporidium.</title>
        <authorList>
            <person name="Liu S."/>
            <person name="Roellig D.M."/>
            <person name="Guo Y."/>
            <person name="Li N."/>
            <person name="Frace M.A."/>
            <person name="Tang K."/>
            <person name="Zhang L."/>
            <person name="Feng Y."/>
            <person name="Xiao L."/>
        </authorList>
    </citation>
    <scope>NUCLEOTIDE SEQUENCE [LARGE SCALE GENOMIC DNA]</scope>
    <source>
        <strain evidence="2">30847</strain>
    </source>
</reference>
<keyword evidence="3" id="KW-1185">Reference proteome</keyword>
<organism evidence="2 3">
    <name type="scientific">Cryptosporidium andersoni</name>
    <dbReference type="NCBI Taxonomy" id="117008"/>
    <lineage>
        <taxon>Eukaryota</taxon>
        <taxon>Sar</taxon>
        <taxon>Alveolata</taxon>
        <taxon>Apicomplexa</taxon>
        <taxon>Conoidasida</taxon>
        <taxon>Coccidia</taxon>
        <taxon>Eucoccidiorida</taxon>
        <taxon>Eimeriorina</taxon>
        <taxon>Cryptosporidiidae</taxon>
        <taxon>Cryptosporidium</taxon>
    </lineage>
</organism>
<protein>
    <recommendedName>
        <fullName evidence="4">GATA-type domain-containing protein</fullName>
    </recommendedName>
</protein>
<dbReference type="GeneID" id="92365795"/>
<feature type="compositionally biased region" description="Basic residues" evidence="1">
    <location>
        <begin position="299"/>
        <end position="311"/>
    </location>
</feature>
<accession>A0A1J4MVX8</accession>
<gene>
    <name evidence="2" type="ORF">cand_016100</name>
</gene>
<dbReference type="RefSeq" id="XP_067069449.1">
    <property type="nucleotide sequence ID" value="XM_067211845.1"/>
</dbReference>
<dbReference type="GO" id="GO:0008270">
    <property type="term" value="F:zinc ion binding"/>
    <property type="evidence" value="ECO:0007669"/>
    <property type="project" value="InterPro"/>
</dbReference>
<evidence type="ECO:0000313" key="2">
    <source>
        <dbReference type="EMBL" id="OII77603.1"/>
    </source>
</evidence>
<dbReference type="Proteomes" id="UP000186804">
    <property type="component" value="Unassembled WGS sequence"/>
</dbReference>
<evidence type="ECO:0000256" key="1">
    <source>
        <dbReference type="SAM" id="MobiDB-lite"/>
    </source>
</evidence>
<evidence type="ECO:0000313" key="3">
    <source>
        <dbReference type="Proteomes" id="UP000186804"/>
    </source>
</evidence>
<dbReference type="GO" id="GO:0006355">
    <property type="term" value="P:regulation of DNA-templated transcription"/>
    <property type="evidence" value="ECO:0007669"/>
    <property type="project" value="InterPro"/>
</dbReference>
<dbReference type="AlphaFoldDB" id="A0A1J4MVX8"/>